<dbReference type="Pfam" id="PF19649">
    <property type="entry name" value="DUF6152"/>
    <property type="match status" value="1"/>
</dbReference>
<dbReference type="EMBL" id="JAZHOG010000017">
    <property type="protein sequence ID" value="MEJ8569683.1"/>
    <property type="molecule type" value="Genomic_DNA"/>
</dbReference>
<evidence type="ECO:0000313" key="2">
    <source>
        <dbReference type="Proteomes" id="UP001359886"/>
    </source>
</evidence>
<keyword evidence="2" id="KW-1185">Reference proteome</keyword>
<sequence length="151" mass="16719">MVLTRFNHPVPEALQHVRSSHAHKPRYGRTAIALLLLVFFVWALPQGARAHHSVSQFDQSKEVVLTGVVASLEWANPHVWIRVNVTGEDGEEVEWGVEASNPLDLSRKGWSKKTFQAGDEVAITIYPARNGKPFGAFVKAEMPDGKTLEGP</sequence>
<organism evidence="1 2">
    <name type="scientific">Elongatibacter sediminis</name>
    <dbReference type="NCBI Taxonomy" id="3119006"/>
    <lineage>
        <taxon>Bacteria</taxon>
        <taxon>Pseudomonadati</taxon>
        <taxon>Pseudomonadota</taxon>
        <taxon>Gammaproteobacteria</taxon>
        <taxon>Chromatiales</taxon>
        <taxon>Wenzhouxiangellaceae</taxon>
        <taxon>Elongatibacter</taxon>
    </lineage>
</organism>
<dbReference type="AlphaFoldDB" id="A0AAW9RL79"/>
<comment type="caution">
    <text evidence="1">The sequence shown here is derived from an EMBL/GenBank/DDBJ whole genome shotgun (WGS) entry which is preliminary data.</text>
</comment>
<evidence type="ECO:0000313" key="1">
    <source>
        <dbReference type="EMBL" id="MEJ8569683.1"/>
    </source>
</evidence>
<gene>
    <name evidence="1" type="ORF">V3330_18790</name>
</gene>
<dbReference type="Proteomes" id="UP001359886">
    <property type="component" value="Unassembled WGS sequence"/>
</dbReference>
<dbReference type="RefSeq" id="WP_354697010.1">
    <property type="nucleotide sequence ID" value="NZ_JAZHOG010000017.1"/>
</dbReference>
<dbReference type="InterPro" id="IPR046150">
    <property type="entry name" value="DUF6152"/>
</dbReference>
<name>A0AAW9RL79_9GAMM</name>
<proteinExistence type="predicted"/>
<protein>
    <submittedName>
        <fullName evidence="1">DUF6152 family protein</fullName>
    </submittedName>
</protein>
<reference evidence="1 2" key="1">
    <citation type="submission" date="2024-02" db="EMBL/GenBank/DDBJ databases">
        <title>A novel Wenzhouxiangellaceae bacterium, isolated from coastal sediments.</title>
        <authorList>
            <person name="Du Z.-J."/>
            <person name="Ye Y.-Q."/>
            <person name="Zhang X.-Y."/>
        </authorList>
    </citation>
    <scope>NUCLEOTIDE SEQUENCE [LARGE SCALE GENOMIC DNA]</scope>
    <source>
        <strain evidence="1 2">CH-27</strain>
    </source>
</reference>
<accession>A0AAW9RL79</accession>